<evidence type="ECO:0000313" key="4">
    <source>
        <dbReference type="Proteomes" id="UP000650616"/>
    </source>
</evidence>
<organism evidence="3 4">
    <name type="scientific">Campylobacter californiensis</name>
    <dbReference type="NCBI Taxonomy" id="1032243"/>
    <lineage>
        <taxon>Bacteria</taxon>
        <taxon>Pseudomonadati</taxon>
        <taxon>Campylobacterota</taxon>
        <taxon>Epsilonproteobacteria</taxon>
        <taxon>Campylobacterales</taxon>
        <taxon>Campylobacteraceae</taxon>
        <taxon>Campylobacter</taxon>
    </lineage>
</organism>
<accession>A0AAW3ZX29</accession>
<dbReference type="Gene3D" id="2.60.40.1890">
    <property type="entry name" value="PCu(A)C copper chaperone"/>
    <property type="match status" value="1"/>
</dbReference>
<dbReference type="EMBL" id="JADBHS010000006">
    <property type="protein sequence ID" value="MBE2986356.1"/>
    <property type="molecule type" value="Genomic_DNA"/>
</dbReference>
<dbReference type="SUPFAM" id="SSF110087">
    <property type="entry name" value="DR1885-like metal-binding protein"/>
    <property type="match status" value="1"/>
</dbReference>
<proteinExistence type="predicted"/>
<evidence type="ECO:0000313" key="3">
    <source>
        <dbReference type="EMBL" id="MBE3608503.1"/>
    </source>
</evidence>
<dbReference type="InterPro" id="IPR036182">
    <property type="entry name" value="PCuAC_sf"/>
</dbReference>
<dbReference type="Proteomes" id="UP001318760">
    <property type="component" value="Unassembled WGS sequence"/>
</dbReference>
<gene>
    <name evidence="2" type="ORF">CCAL12919_04320</name>
    <name evidence="3" type="ORF">CCAL9337_07165</name>
</gene>
<dbReference type="PANTHER" id="PTHR36302:SF1">
    <property type="entry name" value="COPPER CHAPERONE PCU(A)C"/>
    <property type="match status" value="1"/>
</dbReference>
<dbReference type="Proteomes" id="UP000650616">
    <property type="component" value="Unassembled WGS sequence"/>
</dbReference>
<dbReference type="InterPro" id="IPR007410">
    <property type="entry name" value="LpqE-like"/>
</dbReference>
<dbReference type="InterPro" id="IPR058248">
    <property type="entry name" value="Lxx211020-like"/>
</dbReference>
<keyword evidence="1" id="KW-0732">Signal</keyword>
<dbReference type="EMBL" id="LIWG01000009">
    <property type="protein sequence ID" value="MBE3608503.1"/>
    <property type="molecule type" value="Genomic_DNA"/>
</dbReference>
<feature type="chain" id="PRO_5044718307" evidence="1">
    <location>
        <begin position="21"/>
        <end position="143"/>
    </location>
</feature>
<dbReference type="Pfam" id="PF04314">
    <property type="entry name" value="PCuAC"/>
    <property type="match status" value="1"/>
</dbReference>
<protein>
    <submittedName>
        <fullName evidence="3">Copper chaperone PCu(A)C</fullName>
    </submittedName>
</protein>
<dbReference type="PANTHER" id="PTHR36302">
    <property type="entry name" value="BLR7088 PROTEIN"/>
    <property type="match status" value="1"/>
</dbReference>
<dbReference type="RefSeq" id="WP_169972248.1">
    <property type="nucleotide sequence ID" value="NZ_CP012545.1"/>
</dbReference>
<evidence type="ECO:0000313" key="5">
    <source>
        <dbReference type="Proteomes" id="UP001318760"/>
    </source>
</evidence>
<comment type="caution">
    <text evidence="3">The sequence shown here is derived from an EMBL/GenBank/DDBJ whole genome shotgun (WGS) entry which is preliminary data.</text>
</comment>
<reference evidence="2 5" key="2">
    <citation type="submission" date="2020-10" db="EMBL/GenBank/DDBJ databases">
        <title>Campylobacter californiensis sp. nov. isolated from cattle and feral swine in California.</title>
        <authorList>
            <person name="Miller W.G."/>
        </authorList>
    </citation>
    <scope>NUCLEOTIDE SEQUENCE [LARGE SCALE GENOMIC DNA]</scope>
    <source>
        <strain evidence="2 5">RM12919</strain>
    </source>
</reference>
<keyword evidence="4" id="KW-1185">Reference proteome</keyword>
<dbReference type="AlphaFoldDB" id="A0AAW3ZX29"/>
<name>A0AAW3ZX29_9BACT</name>
<sequence length="143" mass="15478">MKKFLLVCLLSGGFCASLLAADISVENLRARPSNIGASNSAIFMDIKNSSNADVKLVAVKSSICKSTELHTHKLVDGMKMMTKIDDINVPKEGMAKLAPGGLHVMLIGLDKPLVDGDIVDLEMSFDNGEILNFNDIKVINNFR</sequence>
<evidence type="ECO:0000313" key="2">
    <source>
        <dbReference type="EMBL" id="MBE2986356.1"/>
    </source>
</evidence>
<feature type="signal peptide" evidence="1">
    <location>
        <begin position="1"/>
        <end position="20"/>
    </location>
</feature>
<reference evidence="3 4" key="1">
    <citation type="submission" date="2015-08" db="EMBL/GenBank/DDBJ databases">
        <title>Comparative genomics of the Campylobacter concisus group.</title>
        <authorList>
            <person name="Yee E."/>
            <person name="Chapman M.H."/>
            <person name="Huynh S."/>
            <person name="Bono J.L."/>
            <person name="On S.L."/>
            <person name="St Leger J."/>
            <person name="Foster G."/>
            <person name="Parker C.T."/>
            <person name="Miller W.G."/>
        </authorList>
    </citation>
    <scope>NUCLEOTIDE SEQUENCE [LARGE SCALE GENOMIC DNA]</scope>
    <source>
        <strain evidence="3 4">RM9337</strain>
    </source>
</reference>
<evidence type="ECO:0000256" key="1">
    <source>
        <dbReference type="SAM" id="SignalP"/>
    </source>
</evidence>